<reference evidence="1 2" key="1">
    <citation type="submission" date="2016-08" db="EMBL/GenBank/DDBJ databases">
        <title>Genomes of anaerobic fungi encode conserved fungal cellulosomes for biomass hydrolysis.</title>
        <authorList>
            <consortium name="DOE Joint Genome Institute"/>
            <person name="Haitjema C.H."/>
            <person name="Gilmore S.P."/>
            <person name="Henske J.K."/>
            <person name="Solomon K.V."/>
            <person name="De Groot R."/>
            <person name="Kuo A."/>
            <person name="Mondo S.J."/>
            <person name="Salamov A.A."/>
            <person name="Labutti K."/>
            <person name="Zhao Z."/>
            <person name="Chiniquy J."/>
            <person name="Barry K."/>
            <person name="Brewer H.M."/>
            <person name="Purvine S.O."/>
            <person name="Wright A.T."/>
            <person name="Boxma B."/>
            <person name="Van Alen T."/>
            <person name="Hackstein J.H."/>
            <person name="Baker S.E."/>
            <person name="Grigoriev I.V."/>
            <person name="O'Malley M.A."/>
        </authorList>
    </citation>
    <scope>NUCLEOTIDE SEQUENCE [LARGE SCALE GENOMIC DNA]</scope>
    <source>
        <strain evidence="2">finn</strain>
    </source>
</reference>
<feature type="non-terminal residue" evidence="1">
    <location>
        <position position="1"/>
    </location>
</feature>
<protein>
    <recommendedName>
        <fullName evidence="3">Right handed beta helix domain-containing protein</fullName>
    </recommendedName>
</protein>
<keyword evidence="2" id="KW-1185">Reference proteome</keyword>
<dbReference type="OrthoDB" id="10499633at2759"/>
<dbReference type="AlphaFoldDB" id="A0A1Y1VH25"/>
<evidence type="ECO:0000313" key="1">
    <source>
        <dbReference type="EMBL" id="ORX56026.1"/>
    </source>
</evidence>
<dbReference type="EMBL" id="MCFH01000008">
    <property type="protein sequence ID" value="ORX56026.1"/>
    <property type="molecule type" value="Genomic_DNA"/>
</dbReference>
<evidence type="ECO:0000313" key="2">
    <source>
        <dbReference type="Proteomes" id="UP000193719"/>
    </source>
</evidence>
<name>A0A1Y1VH25_9FUNG</name>
<evidence type="ECO:0008006" key="3">
    <source>
        <dbReference type="Google" id="ProtNLM"/>
    </source>
</evidence>
<proteinExistence type="predicted"/>
<dbReference type="InterPro" id="IPR011050">
    <property type="entry name" value="Pectin_lyase_fold/virulence"/>
</dbReference>
<gene>
    <name evidence="1" type="ORF">BCR36DRAFT_253368</name>
</gene>
<dbReference type="SUPFAM" id="SSF51126">
    <property type="entry name" value="Pectin lyase-like"/>
    <property type="match status" value="1"/>
</dbReference>
<comment type="caution">
    <text evidence="1">The sequence shown here is derived from an EMBL/GenBank/DDBJ whole genome shotgun (WGS) entry which is preliminary data.</text>
</comment>
<sequence length="208" mass="23529">ISDTVLTNSYAECGYLLYIESHKYEEQHIKLNNFTFSNSTPFIRGDSIKINIENSAFKNVTKRVFVPLLSNSKNSLINISNTEISNLELSCELFNDESQYYLNDIKINNIKSNGKALFHFVNNNITINNCEFENINCNGDINYSSLIIFDSNESNKKISISNSVIKNSYSNGPLIKITGSKSDVILDKFEITKVTSYGPFIENTSEKV</sequence>
<reference evidence="1 2" key="2">
    <citation type="submission" date="2016-08" db="EMBL/GenBank/DDBJ databases">
        <title>Pervasive Adenine N6-methylation of Active Genes in Fungi.</title>
        <authorList>
            <consortium name="DOE Joint Genome Institute"/>
            <person name="Mondo S.J."/>
            <person name="Dannebaum R.O."/>
            <person name="Kuo R.C."/>
            <person name="Labutti K."/>
            <person name="Haridas S."/>
            <person name="Kuo A."/>
            <person name="Salamov A."/>
            <person name="Ahrendt S.R."/>
            <person name="Lipzen A."/>
            <person name="Sullivan W."/>
            <person name="Andreopoulos W.B."/>
            <person name="Clum A."/>
            <person name="Lindquist E."/>
            <person name="Daum C."/>
            <person name="Ramamoorthy G.K."/>
            <person name="Gryganskyi A."/>
            <person name="Culley D."/>
            <person name="Magnuson J.K."/>
            <person name="James T.Y."/>
            <person name="O'Malley M.A."/>
            <person name="Stajich J.E."/>
            <person name="Spatafora J.W."/>
            <person name="Visel A."/>
            <person name="Grigoriev I.V."/>
        </authorList>
    </citation>
    <scope>NUCLEOTIDE SEQUENCE [LARGE SCALE GENOMIC DNA]</scope>
    <source>
        <strain evidence="2">finn</strain>
    </source>
</reference>
<accession>A0A1Y1VH25</accession>
<dbReference type="Proteomes" id="UP000193719">
    <property type="component" value="Unassembled WGS sequence"/>
</dbReference>
<organism evidence="1 2">
    <name type="scientific">Piromyces finnis</name>
    <dbReference type="NCBI Taxonomy" id="1754191"/>
    <lineage>
        <taxon>Eukaryota</taxon>
        <taxon>Fungi</taxon>
        <taxon>Fungi incertae sedis</taxon>
        <taxon>Chytridiomycota</taxon>
        <taxon>Chytridiomycota incertae sedis</taxon>
        <taxon>Neocallimastigomycetes</taxon>
        <taxon>Neocallimastigales</taxon>
        <taxon>Neocallimastigaceae</taxon>
        <taxon>Piromyces</taxon>
    </lineage>
</organism>
<feature type="non-terminal residue" evidence="1">
    <location>
        <position position="208"/>
    </location>
</feature>